<dbReference type="KEGG" id="pki:111839716"/>
<dbReference type="Gene3D" id="2.60.40.10">
    <property type="entry name" value="Immunoglobulins"/>
    <property type="match status" value="5"/>
</dbReference>
<feature type="domain" description="Ig-like" evidence="8">
    <location>
        <begin position="308"/>
        <end position="400"/>
    </location>
</feature>
<dbReference type="PANTHER" id="PTHR44337">
    <property type="entry name" value="CARCINOEMBRYONIC ANTIGEN-RELATED CELL ADHESION MOLECULE 8"/>
    <property type="match status" value="1"/>
</dbReference>
<dbReference type="GeneID" id="111839716"/>
<dbReference type="InterPro" id="IPR003599">
    <property type="entry name" value="Ig_sub"/>
</dbReference>
<dbReference type="SMART" id="SM00408">
    <property type="entry name" value="IGc2"/>
    <property type="match status" value="4"/>
</dbReference>
<dbReference type="Pfam" id="PF13927">
    <property type="entry name" value="Ig_3"/>
    <property type="match status" value="1"/>
</dbReference>
<dbReference type="CDD" id="cd12087">
    <property type="entry name" value="TM_EGFR-like"/>
    <property type="match status" value="1"/>
</dbReference>
<evidence type="ECO:0000256" key="6">
    <source>
        <dbReference type="SAM" id="Phobius"/>
    </source>
</evidence>
<keyword evidence="6" id="KW-1133">Transmembrane helix</keyword>
<evidence type="ECO:0000313" key="9">
    <source>
        <dbReference type="Ensembl" id="ENSPKIP00000032777.1"/>
    </source>
</evidence>
<keyword evidence="10" id="KW-1185">Reference proteome</keyword>
<feature type="transmembrane region" description="Helical" evidence="6">
    <location>
        <begin position="495"/>
        <end position="518"/>
    </location>
</feature>
<evidence type="ECO:0000256" key="5">
    <source>
        <dbReference type="SAM" id="MobiDB-lite"/>
    </source>
</evidence>
<feature type="domain" description="Ig-like" evidence="8">
    <location>
        <begin position="221"/>
        <end position="305"/>
    </location>
</feature>
<keyword evidence="6" id="KW-0812">Transmembrane</keyword>
<name>A0A3B3SQ01_9TELE</name>
<evidence type="ECO:0000256" key="2">
    <source>
        <dbReference type="ARBA" id="ARBA00023157"/>
    </source>
</evidence>
<evidence type="ECO:0000256" key="4">
    <source>
        <dbReference type="ARBA" id="ARBA00023319"/>
    </source>
</evidence>
<dbReference type="SUPFAM" id="SSF48726">
    <property type="entry name" value="Immunoglobulin"/>
    <property type="match status" value="5"/>
</dbReference>
<keyword evidence="6" id="KW-0472">Membrane</keyword>
<feature type="domain" description="Ig-like" evidence="8">
    <location>
        <begin position="403"/>
        <end position="484"/>
    </location>
</feature>
<dbReference type="PROSITE" id="PS50835">
    <property type="entry name" value="IG_LIKE"/>
    <property type="match status" value="4"/>
</dbReference>
<dbReference type="InterPro" id="IPR036179">
    <property type="entry name" value="Ig-like_dom_sf"/>
</dbReference>
<evidence type="ECO:0000256" key="3">
    <source>
        <dbReference type="ARBA" id="ARBA00023180"/>
    </source>
</evidence>
<keyword evidence="2" id="KW-1015">Disulfide bond</keyword>
<organism evidence="9 10">
    <name type="scientific">Paramormyrops kingsleyae</name>
    <dbReference type="NCBI Taxonomy" id="1676925"/>
    <lineage>
        <taxon>Eukaryota</taxon>
        <taxon>Metazoa</taxon>
        <taxon>Chordata</taxon>
        <taxon>Craniata</taxon>
        <taxon>Vertebrata</taxon>
        <taxon>Euteleostomi</taxon>
        <taxon>Actinopterygii</taxon>
        <taxon>Neopterygii</taxon>
        <taxon>Teleostei</taxon>
        <taxon>Osteoglossocephala</taxon>
        <taxon>Osteoglossomorpha</taxon>
        <taxon>Osteoglossiformes</taxon>
        <taxon>Mormyridae</taxon>
        <taxon>Paramormyrops</taxon>
    </lineage>
</organism>
<dbReference type="Proteomes" id="UP000261540">
    <property type="component" value="Unplaced"/>
</dbReference>
<keyword evidence="3" id="KW-0325">Glycoprotein</keyword>
<dbReference type="Pfam" id="PF13895">
    <property type="entry name" value="Ig_2"/>
    <property type="match status" value="1"/>
</dbReference>
<dbReference type="InterPro" id="IPR007110">
    <property type="entry name" value="Ig-like_dom"/>
</dbReference>
<dbReference type="PANTHER" id="PTHR44337:SF20">
    <property type="entry name" value="CARCINOEMBRYONIC ANTIGEN-RELATED CELL ADHESION MOLECULE 5-RELATED"/>
    <property type="match status" value="1"/>
</dbReference>
<evidence type="ECO:0000256" key="1">
    <source>
        <dbReference type="ARBA" id="ARBA00022729"/>
    </source>
</evidence>
<dbReference type="InterPro" id="IPR052598">
    <property type="entry name" value="IgSF_CEA-related"/>
</dbReference>
<keyword evidence="4" id="KW-0393">Immunoglobulin domain</keyword>
<reference evidence="9" key="1">
    <citation type="submission" date="2025-08" db="UniProtKB">
        <authorList>
            <consortium name="Ensembl"/>
        </authorList>
    </citation>
    <scope>IDENTIFICATION</scope>
</reference>
<dbReference type="PROSITE" id="PS51257">
    <property type="entry name" value="PROKAR_LIPOPROTEIN"/>
    <property type="match status" value="1"/>
</dbReference>
<feature type="domain" description="Ig-like" evidence="8">
    <location>
        <begin position="128"/>
        <end position="218"/>
    </location>
</feature>
<dbReference type="RefSeq" id="XP_023659671.1">
    <property type="nucleotide sequence ID" value="XM_023803903.1"/>
</dbReference>
<dbReference type="Ensembl" id="ENSPKIT00000013650.1">
    <property type="protein sequence ID" value="ENSPKIP00000032777.1"/>
    <property type="gene ID" value="ENSPKIG00000012719.1"/>
</dbReference>
<dbReference type="InterPro" id="IPR013098">
    <property type="entry name" value="Ig_I-set"/>
</dbReference>
<keyword evidence="1 7" id="KW-0732">Signal</keyword>
<dbReference type="Pfam" id="PF07679">
    <property type="entry name" value="I-set"/>
    <property type="match status" value="2"/>
</dbReference>
<dbReference type="AlphaFoldDB" id="A0A3B3SQ01"/>
<protein>
    <submittedName>
        <fullName evidence="9">Si:ch211-264f5.6</fullName>
    </submittedName>
</protein>
<dbReference type="SMART" id="SM00409">
    <property type="entry name" value="IG"/>
    <property type="match status" value="5"/>
</dbReference>
<dbReference type="STRING" id="1676925.ENSPKIP00000032777"/>
<accession>A0A3B3SQ01</accession>
<reference evidence="9" key="2">
    <citation type="submission" date="2025-09" db="UniProtKB">
        <authorList>
            <consortium name="Ensembl"/>
        </authorList>
    </citation>
    <scope>IDENTIFICATION</scope>
</reference>
<sequence>MDLKNLHFVFVLFSTIGCCVGQQTTLVNGIVGGNATLSIINPPSPLPSFATAVWVTSQSGQRVPVASYVNQHVKFGPIYDGRATLDITTGSLQINKLTLTDSGPYDVTLIFSDGTMLPQQRVLKVYEPVTAVSVTANVTSAVEFNDTVSLTCTAQGSDLFFQWFNGSSQIMPSDRVSLTNGNSTLAISSIRRYDRGPLKCTVQNVFTSQSANLTLDVSFGPENILVTATPQLKPLTSGSNVTLNCSAQSSPAALFSWAVNGNVLKDVGPVYKLDNVAVDKSGNYTCWAYNGKTQRYAASQSVQLTFHEKVSNTKIVGPSTPLIAGNSSANLTCQTTSGSLNTMEWQKDGRPLVPSSSVTISADKTSVFISPVQRKDHGEYQCKVTNPVSTDTAIYRLNVTYGPEKAHVDGLEAVEVGNLVHLDCVVEAAPACNFTWKLNDTVKAVTTSKYIIESTAYSDTGSYTCKAWNVVTGMTAWSQPHTLTVNEKGTLPEPLSGGAVAGIIIGVLVAVILIAIIAKSLMKRRKKKEECCTNTGELAECPSKSCTNTGEQAECPSKSCTNTGEQANAADTES</sequence>
<feature type="region of interest" description="Disordered" evidence="5">
    <location>
        <begin position="542"/>
        <end position="574"/>
    </location>
</feature>
<evidence type="ECO:0000259" key="8">
    <source>
        <dbReference type="PROSITE" id="PS50835"/>
    </source>
</evidence>
<proteinExistence type="predicted"/>
<dbReference type="InterPro" id="IPR003598">
    <property type="entry name" value="Ig_sub2"/>
</dbReference>
<feature type="compositionally biased region" description="Polar residues" evidence="5">
    <location>
        <begin position="558"/>
        <end position="574"/>
    </location>
</feature>
<evidence type="ECO:0000313" key="10">
    <source>
        <dbReference type="Proteomes" id="UP000261540"/>
    </source>
</evidence>
<dbReference type="InterPro" id="IPR013783">
    <property type="entry name" value="Ig-like_fold"/>
</dbReference>
<evidence type="ECO:0000256" key="7">
    <source>
        <dbReference type="SAM" id="SignalP"/>
    </source>
</evidence>
<dbReference type="GeneTree" id="ENSGT01100000263479"/>
<dbReference type="OrthoDB" id="6353782at2759"/>
<feature type="signal peptide" evidence="7">
    <location>
        <begin position="1"/>
        <end position="21"/>
    </location>
</feature>
<feature type="chain" id="PRO_5017256982" evidence="7">
    <location>
        <begin position="22"/>
        <end position="574"/>
    </location>
</feature>